<name>A0ABZ3IZE5_SPOA4</name>
<comment type="similarity">
    <text evidence="1">Belongs to the LysR transcriptional regulatory family.</text>
</comment>
<dbReference type="SUPFAM" id="SSF46785">
    <property type="entry name" value="Winged helix' DNA-binding domain"/>
    <property type="match status" value="1"/>
</dbReference>
<evidence type="ECO:0000256" key="3">
    <source>
        <dbReference type="ARBA" id="ARBA00023125"/>
    </source>
</evidence>
<keyword evidence="2" id="KW-0805">Transcription regulation</keyword>
<dbReference type="InterPro" id="IPR000847">
    <property type="entry name" value="LysR_HTH_N"/>
</dbReference>
<dbReference type="SUPFAM" id="SSF53850">
    <property type="entry name" value="Periplasmic binding protein-like II"/>
    <property type="match status" value="1"/>
</dbReference>
<dbReference type="PANTHER" id="PTHR30126">
    <property type="entry name" value="HTH-TYPE TRANSCRIPTIONAL REGULATOR"/>
    <property type="match status" value="1"/>
</dbReference>
<dbReference type="RefSeq" id="WP_245692946.1">
    <property type="nucleotide sequence ID" value="NZ_CP155571.1"/>
</dbReference>
<dbReference type="Proteomes" id="UP000216052">
    <property type="component" value="Chromosome"/>
</dbReference>
<dbReference type="InterPro" id="IPR036390">
    <property type="entry name" value="WH_DNA-bd_sf"/>
</dbReference>
<protein>
    <submittedName>
        <fullName evidence="6">HTH-type transcriptional regulator GltR</fullName>
    </submittedName>
</protein>
<organism evidence="6 7">
    <name type="scientific">Sporomusa acidovorans (strain ATCC 49682 / DSM 3132 / Mol)</name>
    <dbReference type="NCBI Taxonomy" id="1123286"/>
    <lineage>
        <taxon>Bacteria</taxon>
        <taxon>Bacillati</taxon>
        <taxon>Bacillota</taxon>
        <taxon>Negativicutes</taxon>
        <taxon>Selenomonadales</taxon>
        <taxon>Sporomusaceae</taxon>
        <taxon>Sporomusa</taxon>
    </lineage>
</organism>
<accession>A0ABZ3IZE5</accession>
<dbReference type="CDD" id="cd05466">
    <property type="entry name" value="PBP2_LTTR_substrate"/>
    <property type="match status" value="1"/>
</dbReference>
<evidence type="ECO:0000313" key="7">
    <source>
        <dbReference type="Proteomes" id="UP000216052"/>
    </source>
</evidence>
<dbReference type="PROSITE" id="PS50931">
    <property type="entry name" value="HTH_LYSR"/>
    <property type="match status" value="1"/>
</dbReference>
<sequence>MVEIRQLKTFINIVKLGNFSHAAQFSGYTQSTVTTHIQLLEKELNTLLFERFGQQITLTEDGQRLYDYAEKIIKLEDDAKNALNKSNIPSGPLIIGMPESLCVFRMTPILKEYSSLYPDVELKIKYGTSNDFRILLRKKVMDLALFLEPSINDSDLISTALWPESIVLVTSPAHELAKLDELDPKMLNDQTLVSVESDSNYRILLEKTLQRENIHLKTILEVGQIQAIKQLIMQNTGITLLPLISVANELESGELVLLPWKGPEIEVTAFLVHHKDRWVNHAMKAFIKLLQERLVNIRS</sequence>
<dbReference type="PANTHER" id="PTHR30126:SF100">
    <property type="entry name" value="LYSR-FAMILY TRANSCRIPTIONAL REGULATOR"/>
    <property type="match status" value="1"/>
</dbReference>
<dbReference type="InterPro" id="IPR036388">
    <property type="entry name" value="WH-like_DNA-bd_sf"/>
</dbReference>
<evidence type="ECO:0000256" key="1">
    <source>
        <dbReference type="ARBA" id="ARBA00009437"/>
    </source>
</evidence>
<evidence type="ECO:0000256" key="4">
    <source>
        <dbReference type="ARBA" id="ARBA00023163"/>
    </source>
</evidence>
<keyword evidence="3" id="KW-0238">DNA-binding</keyword>
<dbReference type="Gene3D" id="3.40.190.290">
    <property type="match status" value="1"/>
</dbReference>
<evidence type="ECO:0000256" key="2">
    <source>
        <dbReference type="ARBA" id="ARBA00023015"/>
    </source>
</evidence>
<dbReference type="EMBL" id="CP155571">
    <property type="protein sequence ID" value="XFO71176.1"/>
    <property type="molecule type" value="Genomic_DNA"/>
</dbReference>
<keyword evidence="4" id="KW-0804">Transcription</keyword>
<dbReference type="Pfam" id="PF00126">
    <property type="entry name" value="HTH_1"/>
    <property type="match status" value="1"/>
</dbReference>
<dbReference type="Pfam" id="PF03466">
    <property type="entry name" value="LysR_substrate"/>
    <property type="match status" value="1"/>
</dbReference>
<keyword evidence="7" id="KW-1185">Reference proteome</keyword>
<dbReference type="InterPro" id="IPR005119">
    <property type="entry name" value="LysR_subst-bd"/>
</dbReference>
<dbReference type="Gene3D" id="1.10.10.10">
    <property type="entry name" value="Winged helix-like DNA-binding domain superfamily/Winged helix DNA-binding domain"/>
    <property type="match status" value="1"/>
</dbReference>
<proteinExistence type="inferred from homology"/>
<reference evidence="6" key="1">
    <citation type="submission" date="2024-05" db="EMBL/GenBank/DDBJ databases">
        <title>Isolation and characterization of Sporomusa carbonis sp. nov., a carboxydotrophic hydrogenogen in the genus of Sporomusa isolated from a charcoal burning pile.</title>
        <authorList>
            <person name="Boeer T."/>
            <person name="Rosenbaum F."/>
            <person name="Eysell L."/>
            <person name="Mueller V."/>
            <person name="Daniel R."/>
            <person name="Poehlein A."/>
        </authorList>
    </citation>
    <scope>NUCLEOTIDE SEQUENCE [LARGE SCALE GENOMIC DNA]</scope>
    <source>
        <strain evidence="6">DSM 3132</strain>
    </source>
</reference>
<feature type="domain" description="HTH lysR-type" evidence="5">
    <location>
        <begin position="2"/>
        <end position="59"/>
    </location>
</feature>
<evidence type="ECO:0000313" key="6">
    <source>
        <dbReference type="EMBL" id="XFO71176.1"/>
    </source>
</evidence>
<evidence type="ECO:0000259" key="5">
    <source>
        <dbReference type="PROSITE" id="PS50931"/>
    </source>
</evidence>
<gene>
    <name evidence="6" type="primary">gltR_1</name>
    <name evidence="6" type="ORF">SPACI_011910</name>
</gene>